<dbReference type="EC" id="7.1.1.2" evidence="5"/>
<comment type="subcellular location">
    <subcellularLocation>
        <location evidence="1">Membrane</location>
        <topology evidence="1">Multi-pass membrane protein</topology>
    </subcellularLocation>
</comment>
<comment type="catalytic activity">
    <reaction evidence="5">
        <text>a ubiquinone + NADH + 5 H(+)(in) = a ubiquinol + NAD(+) + 4 H(+)(out)</text>
        <dbReference type="Rhea" id="RHEA:29091"/>
        <dbReference type="Rhea" id="RHEA-COMP:9565"/>
        <dbReference type="Rhea" id="RHEA-COMP:9566"/>
        <dbReference type="ChEBI" id="CHEBI:15378"/>
        <dbReference type="ChEBI" id="CHEBI:16389"/>
        <dbReference type="ChEBI" id="CHEBI:17976"/>
        <dbReference type="ChEBI" id="CHEBI:57540"/>
        <dbReference type="ChEBI" id="CHEBI:57945"/>
        <dbReference type="EC" id="7.1.1.2"/>
    </reaction>
</comment>
<dbReference type="PRINTS" id="PR01434">
    <property type="entry name" value="NADHDHGNASE5"/>
</dbReference>
<feature type="transmembrane region" description="Helical" evidence="5">
    <location>
        <begin position="237"/>
        <end position="253"/>
    </location>
</feature>
<dbReference type="InterPro" id="IPR001516">
    <property type="entry name" value="Proton_antipo_N"/>
</dbReference>
<name>A0A290YM24_9EUKA</name>
<feature type="transmembrane region" description="Helical" evidence="5">
    <location>
        <begin position="394"/>
        <end position="419"/>
    </location>
</feature>
<feature type="transmembrane region" description="Helical" evidence="5">
    <location>
        <begin position="205"/>
        <end position="225"/>
    </location>
</feature>
<evidence type="ECO:0000256" key="1">
    <source>
        <dbReference type="ARBA" id="ARBA00004141"/>
    </source>
</evidence>
<protein>
    <recommendedName>
        <fullName evidence="5">NADH-ubiquinone oxidoreductase chain 5</fullName>
        <ecNumber evidence="5">7.1.1.2</ecNumber>
    </recommendedName>
</protein>
<keyword evidence="5" id="KW-0813">Transport</keyword>
<feature type="chain" id="PRO_5012380564" description="NADH-ubiquinone oxidoreductase chain 5" evidence="6">
    <location>
        <begin position="19"/>
        <end position="655"/>
    </location>
</feature>
<feature type="transmembrane region" description="Helical" evidence="5">
    <location>
        <begin position="290"/>
        <end position="310"/>
    </location>
</feature>
<dbReference type="InterPro" id="IPR003945">
    <property type="entry name" value="NU5C-like"/>
</dbReference>
<dbReference type="GO" id="GO:0015990">
    <property type="term" value="P:electron transport coupled proton transport"/>
    <property type="evidence" value="ECO:0007669"/>
    <property type="project" value="TreeGrafter"/>
</dbReference>
<proteinExistence type="inferred from homology"/>
<evidence type="ECO:0000256" key="6">
    <source>
        <dbReference type="SAM" id="SignalP"/>
    </source>
</evidence>
<dbReference type="PANTHER" id="PTHR42829:SF2">
    <property type="entry name" value="NADH-UBIQUINONE OXIDOREDUCTASE CHAIN 5"/>
    <property type="match status" value="1"/>
</dbReference>
<dbReference type="InterPro" id="IPR001750">
    <property type="entry name" value="ND/Mrp_TM"/>
</dbReference>
<dbReference type="Pfam" id="PF00361">
    <property type="entry name" value="Proton_antipo_M"/>
    <property type="match status" value="1"/>
</dbReference>
<accession>A0A290YM24</accession>
<feature type="signal peptide" evidence="6">
    <location>
        <begin position="1"/>
        <end position="18"/>
    </location>
</feature>
<evidence type="ECO:0000256" key="2">
    <source>
        <dbReference type="ARBA" id="ARBA00022692"/>
    </source>
</evidence>
<evidence type="ECO:0000256" key="3">
    <source>
        <dbReference type="ARBA" id="ARBA00022989"/>
    </source>
</evidence>
<dbReference type="InterPro" id="IPR018393">
    <property type="entry name" value="NADHpl_OxRdtase_5_subgr"/>
</dbReference>
<comment type="function">
    <text evidence="5">Core subunit of the mitochondrial membrane respiratory chain NADH dehydrogenase (Complex I) which catalyzes electron transfer from NADH through the respiratory chain, using ubiquinone as an electron acceptor. Essential for the catalytic activity and assembly of complex I.</text>
</comment>
<keyword evidence="5 9" id="KW-0496">Mitochondrion</keyword>
<feature type="transmembrane region" description="Helical" evidence="5">
    <location>
        <begin position="576"/>
        <end position="609"/>
    </location>
</feature>
<dbReference type="GO" id="GO:0008137">
    <property type="term" value="F:NADH dehydrogenase (ubiquinone) activity"/>
    <property type="evidence" value="ECO:0007669"/>
    <property type="project" value="UniProtKB-EC"/>
</dbReference>
<reference evidence="9" key="1">
    <citation type="submission" date="2017-03" db="EMBL/GenBank/DDBJ databases">
        <title>Protostelium fungiforum mitochondrial genome.</title>
        <authorList>
            <person name="Gloeckner G."/>
        </authorList>
    </citation>
    <scope>NUCLEOTIDE SEQUENCE</scope>
</reference>
<feature type="transmembrane region" description="Helical" evidence="5">
    <location>
        <begin position="322"/>
        <end position="340"/>
    </location>
</feature>
<comment type="similarity">
    <text evidence="5">Belongs to the complex I subunit 5 family.</text>
</comment>
<dbReference type="AlphaFoldDB" id="A0A290YM24"/>
<gene>
    <name evidence="9" type="primary">nad5</name>
</gene>
<evidence type="ECO:0000313" key="9">
    <source>
        <dbReference type="EMBL" id="ATE46705.1"/>
    </source>
</evidence>
<keyword evidence="5" id="KW-0520">NAD</keyword>
<keyword evidence="3 5" id="KW-1133">Transmembrane helix</keyword>
<dbReference type="Pfam" id="PF00662">
    <property type="entry name" value="Proton_antipo_N"/>
    <property type="match status" value="1"/>
</dbReference>
<keyword evidence="6" id="KW-0732">Signal</keyword>
<dbReference type="NCBIfam" id="TIGR01974">
    <property type="entry name" value="NDH_I_L"/>
    <property type="match status" value="1"/>
</dbReference>
<dbReference type="GO" id="GO:0003954">
    <property type="term" value="F:NADH dehydrogenase activity"/>
    <property type="evidence" value="ECO:0007669"/>
    <property type="project" value="TreeGrafter"/>
</dbReference>
<feature type="transmembrane region" description="Helical" evidence="5">
    <location>
        <begin position="59"/>
        <end position="77"/>
    </location>
</feature>
<feature type="transmembrane region" description="Helical" evidence="5">
    <location>
        <begin position="83"/>
        <end position="102"/>
    </location>
</feature>
<keyword evidence="5" id="KW-0830">Ubiquinone</keyword>
<dbReference type="PANTHER" id="PTHR42829">
    <property type="entry name" value="NADH-UBIQUINONE OXIDOREDUCTASE CHAIN 5"/>
    <property type="match status" value="1"/>
</dbReference>
<feature type="transmembrane region" description="Helical" evidence="5">
    <location>
        <begin position="175"/>
        <end position="193"/>
    </location>
</feature>
<feature type="transmembrane region" description="Helical" evidence="5">
    <location>
        <begin position="439"/>
        <end position="457"/>
    </location>
</feature>
<feature type="transmembrane region" description="Helical" evidence="5">
    <location>
        <begin position="109"/>
        <end position="129"/>
    </location>
</feature>
<dbReference type="GO" id="GO:0016020">
    <property type="term" value="C:membrane"/>
    <property type="evidence" value="ECO:0007669"/>
    <property type="project" value="UniProtKB-SubCell"/>
</dbReference>
<keyword evidence="4 5" id="KW-0472">Membrane</keyword>
<dbReference type="GO" id="GO:0042773">
    <property type="term" value="P:ATP synthesis coupled electron transport"/>
    <property type="evidence" value="ECO:0007669"/>
    <property type="project" value="InterPro"/>
</dbReference>
<feature type="transmembrane region" description="Helical" evidence="5">
    <location>
        <begin position="480"/>
        <end position="504"/>
    </location>
</feature>
<dbReference type="EMBL" id="KY775057">
    <property type="protein sequence ID" value="ATE46705.1"/>
    <property type="molecule type" value="Genomic_DNA"/>
</dbReference>
<evidence type="ECO:0000256" key="5">
    <source>
        <dbReference type="RuleBase" id="RU003404"/>
    </source>
</evidence>
<sequence>MITLLVFLPVLALGLSFARVEPRYLFGGSMGVAVGVAGLNLYEVVLCGGVKQVTLASQFLVYPTGLGWESVTLGVYMDATTAHMVFIVFVISFLVHLYSTVYMGGDPRLYLFLGYLTLFTFFMVVLLVSPNYIQLFMGWEGVGLTSYLLVNFWHTRAAANKSALKALLVNRVGDFFLLYFLFVAIHYGGGIYFPEGEALRHPAMGIFLVGAAAAKSAQLGLHTWLPDAMEGPTPVSALIHAATMVTAGVFLLLRSGPYLGEVREILLFLGATTAVFAGSVALFQYDLKRIIAYSTCAQLGYMVTAVGVGHPDLGLYHLVNHAYFKALLFLLAGLVIHALADEQDTRRMGGLINVLPVTYTLFGVGSLALGGFPFLSGYYSKENILEVLYATGQWYGYTACVAAAYFTVYYSVRVVILVFLGRPRGPKPVYLAAAEADPLSLGVVTTLGAAAVLHGWMARDVFVGWGTTRGWSTPGVEAEFAVPLGVKLLPLAVAVAATLGVTLVERYGLPRVVGIHYFFAKRWWWDFLDGSLARRSLTQGYYLYVDLERGLLEWVGPRGVRWGVARVYEVTRNRGWFPLFFVLLPAGVALAVATAGVPGGITVLLVSWWGWTRRGWSFGYVVTVYLRGGDGPPRGLTVEFRRSPPGGFTPLLTRG</sequence>
<organism evidence="9">
    <name type="scientific">Planoprotostelium fungivorum</name>
    <dbReference type="NCBI Taxonomy" id="1890364"/>
    <lineage>
        <taxon>Eukaryota</taxon>
        <taxon>Amoebozoa</taxon>
        <taxon>Evosea</taxon>
        <taxon>Variosea</taxon>
        <taxon>Cavosteliida</taxon>
        <taxon>Cavosteliaceae</taxon>
        <taxon>Planoprotostelium</taxon>
    </lineage>
</organism>
<geneLocation type="mitochondrion" evidence="9"/>
<feature type="domain" description="NADH:quinone oxidoreductase/Mrp antiporter transmembrane" evidence="7">
    <location>
        <begin position="129"/>
        <end position="407"/>
    </location>
</feature>
<feature type="transmembrane region" description="Helical" evidence="5">
    <location>
        <begin position="135"/>
        <end position="154"/>
    </location>
</feature>
<feature type="domain" description="NADH-Ubiquinone oxidoreductase (complex I) chain 5 N-terminal" evidence="8">
    <location>
        <begin position="70"/>
        <end position="112"/>
    </location>
</feature>
<feature type="transmembrane region" description="Helical" evidence="5">
    <location>
        <begin position="265"/>
        <end position="283"/>
    </location>
</feature>
<evidence type="ECO:0000259" key="8">
    <source>
        <dbReference type="Pfam" id="PF00662"/>
    </source>
</evidence>
<evidence type="ECO:0000256" key="4">
    <source>
        <dbReference type="ARBA" id="ARBA00023136"/>
    </source>
</evidence>
<feature type="transmembrane region" description="Helical" evidence="5">
    <location>
        <begin position="28"/>
        <end position="47"/>
    </location>
</feature>
<evidence type="ECO:0000259" key="7">
    <source>
        <dbReference type="Pfam" id="PF00361"/>
    </source>
</evidence>
<feature type="transmembrane region" description="Helical" evidence="5">
    <location>
        <begin position="352"/>
        <end position="374"/>
    </location>
</feature>
<keyword evidence="2 5" id="KW-0812">Transmembrane</keyword>